<dbReference type="EMBL" id="BJWI01000006">
    <property type="protein sequence ID" value="GEM01183.1"/>
    <property type="molecule type" value="Genomic_DNA"/>
</dbReference>
<dbReference type="PANTHER" id="PTHR42939">
    <property type="entry name" value="ABC TRANSPORTER ATP-BINDING PROTEIN ALBC-RELATED"/>
    <property type="match status" value="1"/>
</dbReference>
<dbReference type="Gene3D" id="3.40.50.300">
    <property type="entry name" value="P-loop containing nucleotide triphosphate hydrolases"/>
    <property type="match status" value="1"/>
</dbReference>
<dbReference type="RefSeq" id="WP_089830853.1">
    <property type="nucleotide sequence ID" value="NZ_BJWI01000006.1"/>
</dbReference>
<dbReference type="OrthoDB" id="9804819at2"/>
<evidence type="ECO:0000256" key="1">
    <source>
        <dbReference type="ARBA" id="ARBA00022448"/>
    </source>
</evidence>
<protein>
    <submittedName>
        <fullName evidence="5">ABC transporter ATP-binding protein</fullName>
    </submittedName>
    <submittedName>
        <fullName evidence="6">ABC-2 type transport system ATP-binding protein</fullName>
    </submittedName>
</protein>
<dbReference type="InterPro" id="IPR027417">
    <property type="entry name" value="P-loop_NTPase"/>
</dbReference>
<feature type="domain" description="ABC transporter" evidence="4">
    <location>
        <begin position="2"/>
        <end position="227"/>
    </location>
</feature>
<proteinExistence type="predicted"/>
<keyword evidence="1" id="KW-0813">Transport</keyword>
<dbReference type="InterPro" id="IPR051782">
    <property type="entry name" value="ABC_Transporter_VariousFunc"/>
</dbReference>
<dbReference type="InterPro" id="IPR003593">
    <property type="entry name" value="AAA+_ATPase"/>
</dbReference>
<dbReference type="Pfam" id="PF00005">
    <property type="entry name" value="ABC_tran"/>
    <property type="match status" value="1"/>
</dbReference>
<dbReference type="InterPro" id="IPR003439">
    <property type="entry name" value="ABC_transporter-like_ATP-bd"/>
</dbReference>
<dbReference type="Proteomes" id="UP000242243">
    <property type="component" value="Unassembled WGS sequence"/>
</dbReference>
<dbReference type="EMBL" id="FOXC01000008">
    <property type="protein sequence ID" value="SFP18217.1"/>
    <property type="molecule type" value="Genomic_DNA"/>
</dbReference>
<evidence type="ECO:0000256" key="2">
    <source>
        <dbReference type="ARBA" id="ARBA00022741"/>
    </source>
</evidence>
<dbReference type="GO" id="GO:0016887">
    <property type="term" value="F:ATP hydrolysis activity"/>
    <property type="evidence" value="ECO:0007669"/>
    <property type="project" value="InterPro"/>
</dbReference>
<dbReference type="PROSITE" id="PS50893">
    <property type="entry name" value="ABC_TRANSPORTER_2"/>
    <property type="match status" value="1"/>
</dbReference>
<evidence type="ECO:0000313" key="6">
    <source>
        <dbReference type="EMBL" id="SFP18217.1"/>
    </source>
</evidence>
<evidence type="ECO:0000313" key="7">
    <source>
        <dbReference type="Proteomes" id="UP000242243"/>
    </source>
</evidence>
<organism evidence="6 7">
    <name type="scientific">Halolactibacillus halophilus</name>
    <dbReference type="NCBI Taxonomy" id="306540"/>
    <lineage>
        <taxon>Bacteria</taxon>
        <taxon>Bacillati</taxon>
        <taxon>Bacillota</taxon>
        <taxon>Bacilli</taxon>
        <taxon>Bacillales</taxon>
        <taxon>Bacillaceae</taxon>
        <taxon>Halolactibacillus</taxon>
    </lineage>
</organism>
<dbReference type="Proteomes" id="UP000321547">
    <property type="component" value="Unassembled WGS sequence"/>
</dbReference>
<gene>
    <name evidence="5" type="ORF">HHA03_07150</name>
    <name evidence="6" type="ORF">SAMN05421839_10836</name>
</gene>
<accession>A0A1I5N944</accession>
<dbReference type="PANTHER" id="PTHR42939:SF1">
    <property type="entry name" value="ABC TRANSPORTER ATP-BINDING PROTEIN ALBC-RELATED"/>
    <property type="match status" value="1"/>
</dbReference>
<reference evidence="5 8" key="2">
    <citation type="submission" date="2019-07" db="EMBL/GenBank/DDBJ databases">
        <title>Whole genome shotgun sequence of Halolactibacillus halophilus NBRC 100868.</title>
        <authorList>
            <person name="Hosoyama A."/>
            <person name="Uohara A."/>
            <person name="Ohji S."/>
            <person name="Ichikawa N."/>
        </authorList>
    </citation>
    <scope>NUCLEOTIDE SEQUENCE [LARGE SCALE GENOMIC DNA]</scope>
    <source>
        <strain evidence="5 8">NBRC 100868</strain>
    </source>
</reference>
<sequence>MISVQHLKKKFEKECVVDIDDVMIERGTIYGLLGSNGAGKTTLLKMLSGIIKPTTGTILFENEPIYENKKLKERLIFIPDQPFFFQHYSIRQLADFYREQYPSFDEARFNECEQIFKLDTKKKVHTFSKGMQRQVSFWLALSAMPDYLILDEPFDGLDAVVRKKIKNLIVRDVAERNMTVLISSHNLREVEDLCNYIGIIHRGKYVIHRDIDDLKTDVHKVQIAYKTTPKALFSNFNVLHHETRGSVHMFIIKGDLDAIDSYIKETAPILSDVLPLTLEEIFVYEMEGIGYAMDHVLV</sequence>
<dbReference type="STRING" id="306540.SAMN05421839_10836"/>
<keyword evidence="2" id="KW-0547">Nucleotide-binding</keyword>
<evidence type="ECO:0000313" key="5">
    <source>
        <dbReference type="EMBL" id="GEM01183.1"/>
    </source>
</evidence>
<dbReference type="SUPFAM" id="SSF52540">
    <property type="entry name" value="P-loop containing nucleoside triphosphate hydrolases"/>
    <property type="match status" value="1"/>
</dbReference>
<evidence type="ECO:0000259" key="4">
    <source>
        <dbReference type="PROSITE" id="PS50893"/>
    </source>
</evidence>
<dbReference type="AlphaFoldDB" id="A0A1I5N944"/>
<dbReference type="GO" id="GO:0005524">
    <property type="term" value="F:ATP binding"/>
    <property type="evidence" value="ECO:0007669"/>
    <property type="project" value="UniProtKB-KW"/>
</dbReference>
<keyword evidence="8" id="KW-1185">Reference proteome</keyword>
<keyword evidence="3 6" id="KW-0067">ATP-binding</keyword>
<evidence type="ECO:0000256" key="3">
    <source>
        <dbReference type="ARBA" id="ARBA00022840"/>
    </source>
</evidence>
<name>A0A1I5N944_9BACI</name>
<dbReference type="CDD" id="cd03230">
    <property type="entry name" value="ABC_DR_subfamily_A"/>
    <property type="match status" value="1"/>
</dbReference>
<evidence type="ECO:0000313" key="8">
    <source>
        <dbReference type="Proteomes" id="UP000321547"/>
    </source>
</evidence>
<reference evidence="6 7" key="1">
    <citation type="submission" date="2016-10" db="EMBL/GenBank/DDBJ databases">
        <authorList>
            <person name="de Groot N.N."/>
        </authorList>
    </citation>
    <scope>NUCLEOTIDE SEQUENCE [LARGE SCALE GENOMIC DNA]</scope>
    <source>
        <strain evidence="6 7">DSM 17073</strain>
    </source>
</reference>
<dbReference type="SMART" id="SM00382">
    <property type="entry name" value="AAA"/>
    <property type="match status" value="1"/>
</dbReference>